<name>A0ABP7W3W0_9FLAO</name>
<sequence>MNTTTEKNRIWLWILYIIYPLGSFIYAIKNYDVKKYRIFIYVFFLFYGYTFLPIPNSDGSRYKKIFESTDVYSFSSYCTDIGYVMNGNSEHTDFYHLTIHYLAKSISTDSRVYFLIAASVYFFVFLKLLSTIWTLITIKNAKYFISFFIGCCFIYNLSSGINGIRFPLAFMVFSLGALKLIIAKEKKYLFIAFLSILIHFAFVYSLVFLVLIYFLNFSIKQWVLYGVLIMVISFSFLFSSLIESQLGLFGTTAESKFTGYTSDGFLEKRANTRESWNFYVVFNLYSVYFFSVISIFLIKFKNFKVKFDSTSNKLFVFSIIMLIHSILSGSIVDTVTNRYNLLFIFFELVFLFYLSSINTGNSFLTFLNHVYIPILIINILIKIRADLYTVNALVFLGNFIVSLFIKESISIQDYLLN</sequence>
<evidence type="ECO:0000313" key="3">
    <source>
        <dbReference type="Proteomes" id="UP001500367"/>
    </source>
</evidence>
<accession>A0ABP7W3W0</accession>
<reference evidence="3" key="1">
    <citation type="journal article" date="2019" name="Int. J. Syst. Evol. Microbiol.">
        <title>The Global Catalogue of Microorganisms (GCM) 10K type strain sequencing project: providing services to taxonomists for standard genome sequencing and annotation.</title>
        <authorList>
            <consortium name="The Broad Institute Genomics Platform"/>
            <consortium name="The Broad Institute Genome Sequencing Center for Infectious Disease"/>
            <person name="Wu L."/>
            <person name="Ma J."/>
        </authorList>
    </citation>
    <scope>NUCLEOTIDE SEQUENCE [LARGE SCALE GENOMIC DNA]</scope>
    <source>
        <strain evidence="3">JCM 17069</strain>
    </source>
</reference>
<keyword evidence="1" id="KW-1133">Transmembrane helix</keyword>
<feature type="transmembrane region" description="Helical" evidence="1">
    <location>
        <begin position="112"/>
        <end position="135"/>
    </location>
</feature>
<dbReference type="EMBL" id="BAABCT010000012">
    <property type="protein sequence ID" value="GAA4080507.1"/>
    <property type="molecule type" value="Genomic_DNA"/>
</dbReference>
<evidence type="ECO:0008006" key="4">
    <source>
        <dbReference type="Google" id="ProtNLM"/>
    </source>
</evidence>
<protein>
    <recommendedName>
        <fullName evidence="4">EpsG family protein</fullName>
    </recommendedName>
</protein>
<evidence type="ECO:0000313" key="2">
    <source>
        <dbReference type="EMBL" id="GAA4080507.1"/>
    </source>
</evidence>
<feature type="transmembrane region" description="Helical" evidence="1">
    <location>
        <begin position="338"/>
        <end position="356"/>
    </location>
</feature>
<feature type="transmembrane region" description="Helical" evidence="1">
    <location>
        <begin position="387"/>
        <end position="405"/>
    </location>
</feature>
<dbReference type="Pfam" id="PF14897">
    <property type="entry name" value="EpsG"/>
    <property type="match status" value="1"/>
</dbReference>
<organism evidence="2 3">
    <name type="scientific">Flavobacterium cheonanense</name>
    <dbReference type="NCBI Taxonomy" id="706183"/>
    <lineage>
        <taxon>Bacteria</taxon>
        <taxon>Pseudomonadati</taxon>
        <taxon>Bacteroidota</taxon>
        <taxon>Flavobacteriia</taxon>
        <taxon>Flavobacteriales</taxon>
        <taxon>Flavobacteriaceae</taxon>
        <taxon>Flavobacterium</taxon>
    </lineage>
</organism>
<feature type="transmembrane region" description="Helical" evidence="1">
    <location>
        <begin position="141"/>
        <end position="157"/>
    </location>
</feature>
<keyword evidence="1" id="KW-0812">Transmembrane</keyword>
<feature type="transmembrane region" description="Helical" evidence="1">
    <location>
        <begin position="164"/>
        <end position="182"/>
    </location>
</feature>
<keyword evidence="3" id="KW-1185">Reference proteome</keyword>
<evidence type="ECO:0000256" key="1">
    <source>
        <dbReference type="SAM" id="Phobius"/>
    </source>
</evidence>
<dbReference type="InterPro" id="IPR049458">
    <property type="entry name" value="EpsG-like"/>
</dbReference>
<feature type="transmembrane region" description="Helical" evidence="1">
    <location>
        <begin position="188"/>
        <end position="215"/>
    </location>
</feature>
<feature type="transmembrane region" description="Helical" evidence="1">
    <location>
        <begin position="35"/>
        <end position="54"/>
    </location>
</feature>
<keyword evidence="1" id="KW-0472">Membrane</keyword>
<feature type="transmembrane region" description="Helical" evidence="1">
    <location>
        <begin position="314"/>
        <end position="332"/>
    </location>
</feature>
<gene>
    <name evidence="2" type="ORF">GCM10022389_28280</name>
</gene>
<feature type="transmembrane region" description="Helical" evidence="1">
    <location>
        <begin position="363"/>
        <end position="381"/>
    </location>
</feature>
<feature type="transmembrane region" description="Helical" evidence="1">
    <location>
        <begin position="276"/>
        <end position="298"/>
    </location>
</feature>
<dbReference type="RefSeq" id="WP_344817323.1">
    <property type="nucleotide sequence ID" value="NZ_BAABCT010000012.1"/>
</dbReference>
<proteinExistence type="predicted"/>
<comment type="caution">
    <text evidence="2">The sequence shown here is derived from an EMBL/GenBank/DDBJ whole genome shotgun (WGS) entry which is preliminary data.</text>
</comment>
<feature type="transmembrane region" description="Helical" evidence="1">
    <location>
        <begin position="222"/>
        <end position="242"/>
    </location>
</feature>
<dbReference type="Proteomes" id="UP001500367">
    <property type="component" value="Unassembled WGS sequence"/>
</dbReference>
<feature type="transmembrane region" description="Helical" evidence="1">
    <location>
        <begin position="12"/>
        <end position="29"/>
    </location>
</feature>